<accession>A0A5N7BQ51</accession>
<proteinExistence type="predicted"/>
<protein>
    <submittedName>
        <fullName evidence="1">Uncharacterized protein</fullName>
    </submittedName>
</protein>
<organism evidence="1">
    <name type="scientific">Petromyces alliaceus</name>
    <name type="common">Aspergillus alliaceus</name>
    <dbReference type="NCBI Taxonomy" id="209559"/>
    <lineage>
        <taxon>Eukaryota</taxon>
        <taxon>Fungi</taxon>
        <taxon>Dikarya</taxon>
        <taxon>Ascomycota</taxon>
        <taxon>Pezizomycotina</taxon>
        <taxon>Eurotiomycetes</taxon>
        <taxon>Eurotiomycetidae</taxon>
        <taxon>Eurotiales</taxon>
        <taxon>Aspergillaceae</taxon>
        <taxon>Aspergillus</taxon>
        <taxon>Aspergillus subgen. Circumdati</taxon>
    </lineage>
</organism>
<evidence type="ECO:0000313" key="1">
    <source>
        <dbReference type="EMBL" id="KAE8383932.1"/>
    </source>
</evidence>
<dbReference type="Proteomes" id="UP000326877">
    <property type="component" value="Unassembled WGS sequence"/>
</dbReference>
<dbReference type="OrthoDB" id="4500767at2759"/>
<dbReference type="EMBL" id="ML735507">
    <property type="protein sequence ID" value="KAE8383932.1"/>
    <property type="molecule type" value="Genomic_DNA"/>
</dbReference>
<dbReference type="AlphaFoldDB" id="A0A5N7BQ51"/>
<sequence length="166" mass="20391">MTFRHPFAPYMVFNNPSLQAAYRARYAQVRDVRLDFLRINQIHQWIQEFSVTSLCLELLKDLLQQLCLCVFQKDGNYIAVKSVDTLYTWLWEWKDSHYNRHRWKDKPYRMLYWQSYKIIQQVQGQVQARKWKRALRISFIQSHWLLPYPHSRGFMRKSKESGQEVW</sequence>
<name>A0A5N7BQ51_PETAA</name>
<gene>
    <name evidence="1" type="ORF">BDV23DRAFT_189804</name>
</gene>
<reference evidence="1" key="1">
    <citation type="submission" date="2019-04" db="EMBL/GenBank/DDBJ databases">
        <title>Friends and foes A comparative genomics studyof 23 Aspergillus species from section Flavi.</title>
        <authorList>
            <consortium name="DOE Joint Genome Institute"/>
            <person name="Kjaerbolling I."/>
            <person name="Vesth T."/>
            <person name="Frisvad J.C."/>
            <person name="Nybo J.L."/>
            <person name="Theobald S."/>
            <person name="Kildgaard S."/>
            <person name="Isbrandt T."/>
            <person name="Kuo A."/>
            <person name="Sato A."/>
            <person name="Lyhne E.K."/>
            <person name="Kogle M.E."/>
            <person name="Wiebenga A."/>
            <person name="Kun R.S."/>
            <person name="Lubbers R.J."/>
            <person name="Makela M.R."/>
            <person name="Barry K."/>
            <person name="Chovatia M."/>
            <person name="Clum A."/>
            <person name="Daum C."/>
            <person name="Haridas S."/>
            <person name="He G."/>
            <person name="LaButti K."/>
            <person name="Lipzen A."/>
            <person name="Mondo S."/>
            <person name="Riley R."/>
            <person name="Salamov A."/>
            <person name="Simmons B.A."/>
            <person name="Magnuson J.K."/>
            <person name="Henrissat B."/>
            <person name="Mortensen U.H."/>
            <person name="Larsen T.O."/>
            <person name="Devries R.P."/>
            <person name="Grigoriev I.V."/>
            <person name="Machida M."/>
            <person name="Baker S.E."/>
            <person name="Andersen M.R."/>
        </authorList>
    </citation>
    <scope>NUCLEOTIDE SEQUENCE [LARGE SCALE GENOMIC DNA]</scope>
    <source>
        <strain evidence="1">IBT 14317</strain>
    </source>
</reference>